<evidence type="ECO:0000256" key="5">
    <source>
        <dbReference type="ARBA" id="ARBA00022553"/>
    </source>
</evidence>
<evidence type="ECO:0000256" key="10">
    <source>
        <dbReference type="ARBA" id="ARBA00023125"/>
    </source>
</evidence>
<dbReference type="InParanoid" id="A0A146G8U0"/>
<evidence type="ECO:0000256" key="16">
    <source>
        <dbReference type="PROSITE-ProRule" id="PRU00169"/>
    </source>
</evidence>
<proteinExistence type="predicted"/>
<evidence type="ECO:0000256" key="9">
    <source>
        <dbReference type="ARBA" id="ARBA00023015"/>
    </source>
</evidence>
<keyword evidence="12" id="KW-0804">Transcription</keyword>
<evidence type="ECO:0000313" key="20">
    <source>
        <dbReference type="Proteomes" id="UP000076023"/>
    </source>
</evidence>
<dbReference type="PROSITE" id="PS50045">
    <property type="entry name" value="SIGMA54_INTERACT_4"/>
    <property type="match status" value="1"/>
</dbReference>
<dbReference type="InterPro" id="IPR009057">
    <property type="entry name" value="Homeodomain-like_sf"/>
</dbReference>
<dbReference type="GO" id="GO:0005737">
    <property type="term" value="C:cytoplasm"/>
    <property type="evidence" value="ECO:0007669"/>
    <property type="project" value="UniProtKB-SubCell"/>
</dbReference>
<dbReference type="Gene3D" id="1.10.10.60">
    <property type="entry name" value="Homeodomain-like"/>
    <property type="match status" value="1"/>
</dbReference>
<dbReference type="CDD" id="cd00156">
    <property type="entry name" value="REC"/>
    <property type="match status" value="1"/>
</dbReference>
<dbReference type="FunFam" id="3.40.50.300:FF:000006">
    <property type="entry name" value="DNA-binding transcriptional regulator NtrC"/>
    <property type="match status" value="1"/>
</dbReference>
<evidence type="ECO:0000256" key="2">
    <source>
        <dbReference type="ARBA" id="ARBA00019059"/>
    </source>
</evidence>
<dbReference type="PROSITE" id="PS00688">
    <property type="entry name" value="SIGMA54_INTERACT_3"/>
    <property type="match status" value="1"/>
</dbReference>
<dbReference type="PROSITE" id="PS00675">
    <property type="entry name" value="SIGMA54_INTERACT_1"/>
    <property type="match status" value="1"/>
</dbReference>
<organism evidence="19 20">
    <name type="scientific">Terrimicrobium sacchariphilum</name>
    <dbReference type="NCBI Taxonomy" id="690879"/>
    <lineage>
        <taxon>Bacteria</taxon>
        <taxon>Pseudomonadati</taxon>
        <taxon>Verrucomicrobiota</taxon>
        <taxon>Terrimicrobiia</taxon>
        <taxon>Terrimicrobiales</taxon>
        <taxon>Terrimicrobiaceae</taxon>
        <taxon>Terrimicrobium</taxon>
    </lineage>
</organism>
<dbReference type="AlphaFoldDB" id="A0A146G8U0"/>
<dbReference type="GO" id="GO:0043565">
    <property type="term" value="F:sequence-specific DNA binding"/>
    <property type="evidence" value="ECO:0007669"/>
    <property type="project" value="InterPro"/>
</dbReference>
<comment type="caution">
    <text evidence="16">Lacks conserved residue(s) required for the propagation of feature annotation.</text>
</comment>
<evidence type="ECO:0000256" key="15">
    <source>
        <dbReference type="ARBA" id="ARBA00031910"/>
    </source>
</evidence>
<dbReference type="InterPro" id="IPR002078">
    <property type="entry name" value="Sigma_54_int"/>
</dbReference>
<dbReference type="Gene3D" id="1.10.8.60">
    <property type="match status" value="1"/>
</dbReference>
<dbReference type="Proteomes" id="UP000076023">
    <property type="component" value="Unassembled WGS sequence"/>
</dbReference>
<comment type="subcellular location">
    <subcellularLocation>
        <location evidence="1">Cytoplasm</location>
    </subcellularLocation>
</comment>
<dbReference type="Pfam" id="PF25601">
    <property type="entry name" value="AAA_lid_14"/>
    <property type="match status" value="1"/>
</dbReference>
<dbReference type="InterPro" id="IPR003593">
    <property type="entry name" value="AAA+_ATPase"/>
</dbReference>
<dbReference type="PROSITE" id="PS50110">
    <property type="entry name" value="RESPONSE_REGULATORY"/>
    <property type="match status" value="1"/>
</dbReference>
<evidence type="ECO:0000256" key="6">
    <source>
        <dbReference type="ARBA" id="ARBA00022741"/>
    </source>
</evidence>
<keyword evidence="8" id="KW-0902">Two-component regulatory system</keyword>
<dbReference type="InterPro" id="IPR011006">
    <property type="entry name" value="CheY-like_superfamily"/>
</dbReference>
<dbReference type="InterPro" id="IPR002197">
    <property type="entry name" value="HTH_Fis"/>
</dbReference>
<dbReference type="Pfam" id="PF00072">
    <property type="entry name" value="Response_reg"/>
    <property type="match status" value="1"/>
</dbReference>
<dbReference type="PROSITE" id="PS00676">
    <property type="entry name" value="SIGMA54_INTERACT_2"/>
    <property type="match status" value="1"/>
</dbReference>
<accession>A0A146G8U0</accession>
<comment type="caution">
    <text evidence="19">The sequence shown here is derived from an EMBL/GenBank/DDBJ whole genome shotgun (WGS) entry which is preliminary data.</text>
</comment>
<evidence type="ECO:0000256" key="11">
    <source>
        <dbReference type="ARBA" id="ARBA00023159"/>
    </source>
</evidence>
<sequence>MPKQSILVVDREPDFLEWAKHQLEGAGARVLTEDSADAAYKTFCMENPDVVMAEMNLHPFSGLDLLAKVRKQSQNTMVIIISAFGTNQNVIEAMKMGAFDFVRKEQLPFNLKIVADAALKAAAELKAANTFKPVLTVEQYQDEIVGKSDAMQQVFKMIGRVAASDAPVMVTGESGSGKELVARAIHNYSSRSNKSFLAINCAAIPENLLESELFGHEKGSFTGAHSQRIGRFEQSDNGTLFLDEIGEMPLQIQSKILRVLQEGEFSRVGGNQTIRTNVRIVCATNKILEEEVSRKTFREDLFYRLNVVRIHLPPLRSRAEDIRLLAEYFLQKIAHQKHRPLLKLSEEAARVLEGYPWPGNVRELENTMQRATVLATADVLLPKDIPLGQSSLNIETAPVPAAGADTLESAVEALFGAATNGNLPLLPWLEREFTLRAMQKTGNNQVRAARLLGITRATLRKRLERNGSLGAVDEE</sequence>
<evidence type="ECO:0000313" key="19">
    <source>
        <dbReference type="EMBL" id="GAT33930.1"/>
    </source>
</evidence>
<keyword evidence="10" id="KW-0238">DNA-binding</keyword>
<dbReference type="CDD" id="cd00009">
    <property type="entry name" value="AAA"/>
    <property type="match status" value="1"/>
</dbReference>
<evidence type="ECO:0000259" key="17">
    <source>
        <dbReference type="PROSITE" id="PS50045"/>
    </source>
</evidence>
<feature type="domain" description="Response regulatory" evidence="18">
    <location>
        <begin position="5"/>
        <end position="119"/>
    </location>
</feature>
<dbReference type="RefSeq" id="WP_075079606.1">
    <property type="nucleotide sequence ID" value="NZ_BDCO01000002.1"/>
</dbReference>
<keyword evidence="4" id="KW-0678">Repressor</keyword>
<dbReference type="Pfam" id="PF00158">
    <property type="entry name" value="Sigma54_activat"/>
    <property type="match status" value="1"/>
</dbReference>
<keyword evidence="9" id="KW-0805">Transcription regulation</keyword>
<dbReference type="PANTHER" id="PTHR32071">
    <property type="entry name" value="TRANSCRIPTIONAL REGULATORY PROTEIN"/>
    <property type="match status" value="1"/>
</dbReference>
<keyword evidence="11" id="KW-0010">Activator</keyword>
<evidence type="ECO:0000256" key="8">
    <source>
        <dbReference type="ARBA" id="ARBA00023012"/>
    </source>
</evidence>
<dbReference type="InterPro" id="IPR025662">
    <property type="entry name" value="Sigma_54_int_dom_ATP-bd_1"/>
</dbReference>
<feature type="domain" description="Sigma-54 factor interaction" evidence="17">
    <location>
        <begin position="144"/>
        <end position="373"/>
    </location>
</feature>
<dbReference type="STRING" id="690879.TSACC_22351"/>
<evidence type="ECO:0000256" key="1">
    <source>
        <dbReference type="ARBA" id="ARBA00004496"/>
    </source>
</evidence>
<dbReference type="InterPro" id="IPR001789">
    <property type="entry name" value="Sig_transdc_resp-reg_receiver"/>
</dbReference>
<keyword evidence="13" id="KW-0535">Nitrogen fixation</keyword>
<dbReference type="GO" id="GO:0005524">
    <property type="term" value="F:ATP binding"/>
    <property type="evidence" value="ECO:0007669"/>
    <property type="project" value="UniProtKB-KW"/>
</dbReference>
<dbReference type="Gene3D" id="3.40.50.300">
    <property type="entry name" value="P-loop containing nucleotide triphosphate hydrolases"/>
    <property type="match status" value="1"/>
</dbReference>
<keyword evidence="6" id="KW-0547">Nucleotide-binding</keyword>
<dbReference type="SUPFAM" id="SSF46689">
    <property type="entry name" value="Homeodomain-like"/>
    <property type="match status" value="1"/>
</dbReference>
<evidence type="ECO:0000256" key="3">
    <source>
        <dbReference type="ARBA" id="ARBA00022490"/>
    </source>
</evidence>
<dbReference type="SUPFAM" id="SSF52172">
    <property type="entry name" value="CheY-like"/>
    <property type="match status" value="1"/>
</dbReference>
<keyword evidence="3" id="KW-0963">Cytoplasm</keyword>
<evidence type="ECO:0000256" key="13">
    <source>
        <dbReference type="ARBA" id="ARBA00023231"/>
    </source>
</evidence>
<dbReference type="EMBL" id="BDCO01000002">
    <property type="protein sequence ID" value="GAT33930.1"/>
    <property type="molecule type" value="Genomic_DNA"/>
</dbReference>
<dbReference type="PRINTS" id="PR01590">
    <property type="entry name" value="HTHFIS"/>
</dbReference>
<reference evidence="20" key="1">
    <citation type="journal article" date="2017" name="Genome Announc.">
        <title>Draft Genome Sequence of Terrimicrobium sacchariphilum NM-5T, a Facultative Anaerobic Soil Bacterium of the Class Spartobacteria.</title>
        <authorList>
            <person name="Qiu Y.L."/>
            <person name="Tourlousse D.M."/>
            <person name="Matsuura N."/>
            <person name="Ohashi A."/>
            <person name="Sekiguchi Y."/>
        </authorList>
    </citation>
    <scope>NUCLEOTIDE SEQUENCE [LARGE SCALE GENOMIC DNA]</scope>
    <source>
        <strain evidence="20">NM-5</strain>
    </source>
</reference>
<dbReference type="PANTHER" id="PTHR32071:SF95">
    <property type="entry name" value="DNA-BINDING TRANSCRIPTIONAL REGULATOR NTRC"/>
    <property type="match status" value="1"/>
</dbReference>
<dbReference type="InterPro" id="IPR025943">
    <property type="entry name" value="Sigma_54_int_dom_ATP-bd_2"/>
</dbReference>
<dbReference type="InterPro" id="IPR025944">
    <property type="entry name" value="Sigma_54_int_dom_CS"/>
</dbReference>
<protein>
    <recommendedName>
        <fullName evidence="2">DNA-binding transcriptional regulator NtrC</fullName>
    </recommendedName>
    <alternativeName>
        <fullName evidence="14">Nitrogen regulation protein NR(I)</fullName>
    </alternativeName>
    <alternativeName>
        <fullName evidence="15">Nitrogen regulator I</fullName>
    </alternativeName>
</protein>
<dbReference type="Pfam" id="PF02954">
    <property type="entry name" value="HTH_8"/>
    <property type="match status" value="1"/>
</dbReference>
<evidence type="ECO:0000256" key="4">
    <source>
        <dbReference type="ARBA" id="ARBA00022491"/>
    </source>
</evidence>
<name>A0A146G8U0_TERSA</name>
<dbReference type="Gene3D" id="3.40.50.2300">
    <property type="match status" value="1"/>
</dbReference>
<keyword evidence="7" id="KW-0067">ATP-binding</keyword>
<keyword evidence="20" id="KW-1185">Reference proteome</keyword>
<evidence type="ECO:0000256" key="12">
    <source>
        <dbReference type="ARBA" id="ARBA00023163"/>
    </source>
</evidence>
<dbReference type="GO" id="GO:0006355">
    <property type="term" value="P:regulation of DNA-templated transcription"/>
    <property type="evidence" value="ECO:0007669"/>
    <property type="project" value="InterPro"/>
</dbReference>
<dbReference type="SMART" id="SM00382">
    <property type="entry name" value="AAA"/>
    <property type="match status" value="1"/>
</dbReference>
<gene>
    <name evidence="19" type="ORF">TSACC_22351</name>
</gene>
<keyword evidence="5" id="KW-0597">Phosphoprotein</keyword>
<dbReference type="SUPFAM" id="SSF52540">
    <property type="entry name" value="P-loop containing nucleoside triphosphate hydrolases"/>
    <property type="match status" value="1"/>
</dbReference>
<evidence type="ECO:0000256" key="7">
    <source>
        <dbReference type="ARBA" id="ARBA00022840"/>
    </source>
</evidence>
<dbReference type="InterPro" id="IPR027417">
    <property type="entry name" value="P-loop_NTPase"/>
</dbReference>
<dbReference type="OrthoDB" id="9802354at2"/>
<dbReference type="GO" id="GO:0000160">
    <property type="term" value="P:phosphorelay signal transduction system"/>
    <property type="evidence" value="ECO:0007669"/>
    <property type="project" value="UniProtKB-KW"/>
</dbReference>
<evidence type="ECO:0000259" key="18">
    <source>
        <dbReference type="PROSITE" id="PS50110"/>
    </source>
</evidence>
<dbReference type="InterPro" id="IPR058031">
    <property type="entry name" value="AAA_lid_NorR"/>
</dbReference>
<dbReference type="SMART" id="SM00448">
    <property type="entry name" value="REC"/>
    <property type="match status" value="1"/>
</dbReference>
<evidence type="ECO:0000256" key="14">
    <source>
        <dbReference type="ARBA" id="ARBA00029881"/>
    </source>
</evidence>